<dbReference type="AlphaFoldDB" id="Q0FRX3"/>
<reference evidence="2 3" key="1">
    <citation type="journal article" date="2010" name="J. Bacteriol.">
        <title>Genome sequences of Pelagibaca bermudensis HTCC2601T and Maritimibacter alkaliphilus HTCC2654T, the type strains of two marine Roseobacter genera.</title>
        <authorList>
            <person name="Thrash J.C."/>
            <person name="Cho J.C."/>
            <person name="Ferriera S."/>
            <person name="Johnson J."/>
            <person name="Vergin K.L."/>
            <person name="Giovannoni S.J."/>
        </authorList>
    </citation>
    <scope>NUCLEOTIDE SEQUENCE [LARGE SCALE GENOMIC DNA]</scope>
    <source>
        <strain evidence="3">DSM 26914 / JCM 13377 / KCTC 12554 / HTCC2601</strain>
    </source>
</reference>
<keyword evidence="3" id="KW-1185">Reference proteome</keyword>
<accession>Q0FRX3</accession>
<comment type="caution">
    <text evidence="2">The sequence shown here is derived from an EMBL/GenBank/DDBJ whole genome shotgun (WGS) entry which is preliminary data.</text>
</comment>
<evidence type="ECO:0000313" key="2">
    <source>
        <dbReference type="EMBL" id="EAU46986.1"/>
    </source>
</evidence>
<dbReference type="EC" id="2.6.1.9" evidence="2"/>
<keyword evidence="1" id="KW-1133">Transmembrane helix</keyword>
<keyword evidence="1" id="KW-0472">Membrane</keyword>
<protein>
    <submittedName>
        <fullName evidence="2">Histidinol-phosphate aminotransferase</fullName>
        <ecNumber evidence="2">2.6.1.9</ecNumber>
    </submittedName>
</protein>
<dbReference type="GeneID" id="92504704"/>
<dbReference type="HOGENOM" id="CLU_199813_0_0_5"/>
<gene>
    <name evidence="2" type="ORF">R2601_17669</name>
</gene>
<dbReference type="GO" id="GO:0004400">
    <property type="term" value="F:histidinol-phosphate transaminase activity"/>
    <property type="evidence" value="ECO:0007669"/>
    <property type="project" value="UniProtKB-EC"/>
</dbReference>
<keyword evidence="1" id="KW-0812">Transmembrane</keyword>
<proteinExistence type="predicted"/>
<feature type="transmembrane region" description="Helical" evidence="1">
    <location>
        <begin position="12"/>
        <end position="29"/>
    </location>
</feature>
<dbReference type="EMBL" id="AATQ01000010">
    <property type="protein sequence ID" value="EAU46986.1"/>
    <property type="molecule type" value="Genomic_DNA"/>
</dbReference>
<keyword evidence="2" id="KW-0032">Aminotransferase</keyword>
<sequence length="62" mass="6862">MDNRTRQPAPDYTSSALFFLFINMLWIFGVIWVSWGLGAVALAGVAVNHLITLLDRRLNGAA</sequence>
<evidence type="ECO:0000256" key="1">
    <source>
        <dbReference type="SAM" id="Phobius"/>
    </source>
</evidence>
<dbReference type="Proteomes" id="UP000006230">
    <property type="component" value="Unassembled WGS sequence"/>
</dbReference>
<keyword evidence="2" id="KW-0808">Transferase</keyword>
<organism evidence="2 3">
    <name type="scientific">Salipiger bermudensis (strain DSM 26914 / JCM 13377 / KCTC 12554 / HTCC2601)</name>
    <name type="common">Pelagibaca bermudensis</name>
    <dbReference type="NCBI Taxonomy" id="314265"/>
    <lineage>
        <taxon>Bacteria</taxon>
        <taxon>Pseudomonadati</taxon>
        <taxon>Pseudomonadota</taxon>
        <taxon>Alphaproteobacteria</taxon>
        <taxon>Rhodobacterales</taxon>
        <taxon>Roseobacteraceae</taxon>
        <taxon>Salipiger</taxon>
    </lineage>
</organism>
<dbReference type="RefSeq" id="WP_007797338.1">
    <property type="nucleotide sequence ID" value="NZ_DS022276.1"/>
</dbReference>
<dbReference type="OrthoDB" id="7875256at2"/>
<dbReference type="eggNOG" id="ENOG5033MD3">
    <property type="taxonomic scope" value="Bacteria"/>
</dbReference>
<evidence type="ECO:0000313" key="3">
    <source>
        <dbReference type="Proteomes" id="UP000006230"/>
    </source>
</evidence>
<name>Q0FRX3_SALBH</name>